<dbReference type="SUPFAM" id="SSF52540">
    <property type="entry name" value="P-loop containing nucleoside triphosphate hydrolases"/>
    <property type="match status" value="1"/>
</dbReference>
<evidence type="ECO:0000313" key="1">
    <source>
        <dbReference type="EMBL" id="ABW02814.1"/>
    </source>
</evidence>
<reference evidence="1 2" key="1">
    <citation type="submission" date="2007-10" db="EMBL/GenBank/DDBJ databases">
        <title>Complete sequence of Caldivirga maquilingensis IC-167.</title>
        <authorList>
            <consortium name="US DOE Joint Genome Institute"/>
            <person name="Copeland A."/>
            <person name="Lucas S."/>
            <person name="Lapidus A."/>
            <person name="Barry K."/>
            <person name="Glavina del Rio T."/>
            <person name="Dalin E."/>
            <person name="Tice H."/>
            <person name="Pitluck S."/>
            <person name="Saunders E."/>
            <person name="Brettin T."/>
            <person name="Bruce D."/>
            <person name="Detter J.C."/>
            <person name="Han C."/>
            <person name="Schmutz J."/>
            <person name="Larimer F."/>
            <person name="Land M."/>
            <person name="Hauser L."/>
            <person name="Kyrpides N."/>
            <person name="Ivanova N."/>
            <person name="Biddle J.F."/>
            <person name="Zhang Z."/>
            <person name="Fitz-Gibbon S.T."/>
            <person name="Lowe T.M."/>
            <person name="Saltikov C."/>
            <person name="House C.H."/>
            <person name="Richardson P."/>
        </authorList>
    </citation>
    <scope>NUCLEOTIDE SEQUENCE [LARGE SCALE GENOMIC DNA]</scope>
    <source>
        <strain evidence="2">ATCC 700844 / DSM 13496 / JCM 10307 / IC-167</strain>
    </source>
</reference>
<dbReference type="eggNOG" id="arCOG01045">
    <property type="taxonomic scope" value="Archaea"/>
</dbReference>
<dbReference type="AlphaFoldDB" id="A8MC30"/>
<dbReference type="InterPro" id="IPR027417">
    <property type="entry name" value="P-loop_NTPase"/>
</dbReference>
<dbReference type="OrthoDB" id="85381at2157"/>
<organism evidence="1 2">
    <name type="scientific">Caldivirga maquilingensis (strain ATCC 700844 / DSM 13496 / JCM 10307 / IC-167)</name>
    <dbReference type="NCBI Taxonomy" id="397948"/>
    <lineage>
        <taxon>Archaea</taxon>
        <taxon>Thermoproteota</taxon>
        <taxon>Thermoprotei</taxon>
        <taxon>Thermoproteales</taxon>
        <taxon>Thermoproteaceae</taxon>
        <taxon>Caldivirga</taxon>
    </lineage>
</organism>
<dbReference type="KEGG" id="cma:Cmaq_1999"/>
<proteinExistence type="predicted"/>
<dbReference type="GO" id="GO:0016301">
    <property type="term" value="F:kinase activity"/>
    <property type="evidence" value="ECO:0007669"/>
    <property type="project" value="UniProtKB-KW"/>
</dbReference>
<dbReference type="PANTHER" id="PTHR41930:SF1">
    <property type="entry name" value="DEPHOSPHO-COA KINASE"/>
    <property type="match status" value="1"/>
</dbReference>
<gene>
    <name evidence="1" type="ordered locus">Cmaq_1999</name>
</gene>
<evidence type="ECO:0000313" key="2">
    <source>
        <dbReference type="Proteomes" id="UP000001137"/>
    </source>
</evidence>
<dbReference type="Proteomes" id="UP000001137">
    <property type="component" value="Chromosome"/>
</dbReference>
<dbReference type="EMBL" id="CP000852">
    <property type="protein sequence ID" value="ABW02814.1"/>
    <property type="molecule type" value="Genomic_DNA"/>
</dbReference>
<dbReference type="STRING" id="397948.Cmaq_1999"/>
<sequence>MPILCITGLPGSGKSTVSGILAEMGFRVIVMGDYVRREAEKMGISSGEAATRLRLMYGSRIIARLVLEDLRRLSNGRVAVEGLRSREEYEAFREEYGEVKLIFTVASLGVRFRRLASRGRPDDPKSIMDLMARDYRELAFGLGDLIGLADYVIVNEGLSMEDLRSRVALIVREVYGEA</sequence>
<dbReference type="RefSeq" id="WP_012187033.1">
    <property type="nucleotide sequence ID" value="NC_009954.1"/>
</dbReference>
<dbReference type="HOGENOM" id="CLU_096329_1_0_2"/>
<keyword evidence="1" id="KW-0418">Kinase</keyword>
<keyword evidence="1" id="KW-0808">Transferase</keyword>
<dbReference type="Gene3D" id="3.40.50.300">
    <property type="entry name" value="P-loop containing nucleotide triphosphate hydrolases"/>
    <property type="match status" value="1"/>
</dbReference>
<dbReference type="GeneID" id="5708687"/>
<dbReference type="Pfam" id="PF13238">
    <property type="entry name" value="AAA_18"/>
    <property type="match status" value="1"/>
</dbReference>
<keyword evidence="2" id="KW-1185">Reference proteome</keyword>
<accession>A8MC30</accession>
<protein>
    <submittedName>
        <fullName evidence="1">Dephospho-CoA kinase</fullName>
    </submittedName>
</protein>
<name>A8MC30_CALMQ</name>
<dbReference type="PANTHER" id="PTHR41930">
    <property type="entry name" value="UPF0200 PROTEIN MJ1399"/>
    <property type="match status" value="1"/>
</dbReference>